<organism evidence="1 2">
    <name type="scientific">Diaminobutyricimonas aerilata</name>
    <dbReference type="NCBI Taxonomy" id="1162967"/>
    <lineage>
        <taxon>Bacteria</taxon>
        <taxon>Bacillati</taxon>
        <taxon>Actinomycetota</taxon>
        <taxon>Actinomycetes</taxon>
        <taxon>Micrococcales</taxon>
        <taxon>Microbacteriaceae</taxon>
        <taxon>Diaminobutyricimonas</taxon>
    </lineage>
</organism>
<evidence type="ECO:0000313" key="2">
    <source>
        <dbReference type="Proteomes" id="UP000228758"/>
    </source>
</evidence>
<name>A0A2M9CMX5_9MICO</name>
<dbReference type="EMBL" id="PGFF01000001">
    <property type="protein sequence ID" value="PJJ73257.1"/>
    <property type="molecule type" value="Genomic_DNA"/>
</dbReference>
<dbReference type="RefSeq" id="WP_100365366.1">
    <property type="nucleotide sequence ID" value="NZ_PGFF01000001.1"/>
</dbReference>
<evidence type="ECO:0000313" key="1">
    <source>
        <dbReference type="EMBL" id="PJJ73257.1"/>
    </source>
</evidence>
<gene>
    <name evidence="1" type="ORF">CLV46_2843</name>
</gene>
<sequence>MSGTSYEYSLIFPPGWGRFRPNQEAERHVVHNLTEAFAASGDMRALTRFRALVHTSFEELRRRGAVAVHVPTETVEGVALPASVSVLPAPFRSEEDAARFEAALTARGATVKVGEEGTARIVRWEERTDHAAGEQGVSALSVGYVFPAPDGSRLRPAVVAGSILYPTGDEENELTRSLLALIDAVAGTFTWRRSE</sequence>
<accession>A0A2M9CMX5</accession>
<dbReference type="Proteomes" id="UP000228758">
    <property type="component" value="Unassembled WGS sequence"/>
</dbReference>
<keyword evidence="2" id="KW-1185">Reference proteome</keyword>
<comment type="caution">
    <text evidence="1">The sequence shown here is derived from an EMBL/GenBank/DDBJ whole genome shotgun (WGS) entry which is preliminary data.</text>
</comment>
<protein>
    <submittedName>
        <fullName evidence="1">Uncharacterized protein</fullName>
    </submittedName>
</protein>
<dbReference type="AlphaFoldDB" id="A0A2M9CMX5"/>
<proteinExistence type="predicted"/>
<reference evidence="1 2" key="1">
    <citation type="submission" date="2017-11" db="EMBL/GenBank/DDBJ databases">
        <title>Genomic Encyclopedia of Archaeal and Bacterial Type Strains, Phase II (KMG-II): From Individual Species to Whole Genera.</title>
        <authorList>
            <person name="Goeker M."/>
        </authorList>
    </citation>
    <scope>NUCLEOTIDE SEQUENCE [LARGE SCALE GENOMIC DNA]</scope>
    <source>
        <strain evidence="1 2">DSM 27393</strain>
    </source>
</reference>
<dbReference type="OrthoDB" id="3769378at2"/>